<dbReference type="Proteomes" id="UP000824998">
    <property type="component" value="Unassembled WGS sequence"/>
</dbReference>
<accession>A0A9P7YML8</accession>
<comment type="caution">
    <text evidence="1">The sequence shown here is derived from an EMBL/GenBank/DDBJ whole genome shotgun (WGS) entry which is preliminary data.</text>
</comment>
<organism evidence="1 2">
    <name type="scientific">Amylocarpus encephaloides</name>
    <dbReference type="NCBI Taxonomy" id="45428"/>
    <lineage>
        <taxon>Eukaryota</taxon>
        <taxon>Fungi</taxon>
        <taxon>Dikarya</taxon>
        <taxon>Ascomycota</taxon>
        <taxon>Pezizomycotina</taxon>
        <taxon>Leotiomycetes</taxon>
        <taxon>Helotiales</taxon>
        <taxon>Helotiales incertae sedis</taxon>
        <taxon>Amylocarpus</taxon>
    </lineage>
</organism>
<dbReference type="OrthoDB" id="3562932at2759"/>
<keyword evidence="2" id="KW-1185">Reference proteome</keyword>
<dbReference type="EMBL" id="MU251411">
    <property type="protein sequence ID" value="KAG9236246.1"/>
    <property type="molecule type" value="Genomic_DNA"/>
</dbReference>
<reference evidence="1" key="1">
    <citation type="journal article" date="2021" name="IMA Fungus">
        <title>Genomic characterization of three marine fungi, including Emericellopsis atlantica sp. nov. with signatures of a generalist lifestyle and marine biomass degradation.</title>
        <authorList>
            <person name="Hagestad O.C."/>
            <person name="Hou L."/>
            <person name="Andersen J.H."/>
            <person name="Hansen E.H."/>
            <person name="Altermark B."/>
            <person name="Li C."/>
            <person name="Kuhnert E."/>
            <person name="Cox R.J."/>
            <person name="Crous P.W."/>
            <person name="Spatafora J.W."/>
            <person name="Lail K."/>
            <person name="Amirebrahimi M."/>
            <person name="Lipzen A."/>
            <person name="Pangilinan J."/>
            <person name="Andreopoulos W."/>
            <person name="Hayes R.D."/>
            <person name="Ng V."/>
            <person name="Grigoriev I.V."/>
            <person name="Jackson S.A."/>
            <person name="Sutton T.D.S."/>
            <person name="Dobson A.D.W."/>
            <person name="Rama T."/>
        </authorList>
    </citation>
    <scope>NUCLEOTIDE SEQUENCE</scope>
    <source>
        <strain evidence="1">TRa018bII</strain>
    </source>
</reference>
<evidence type="ECO:0000313" key="2">
    <source>
        <dbReference type="Proteomes" id="UP000824998"/>
    </source>
</evidence>
<name>A0A9P7YML8_9HELO</name>
<protein>
    <submittedName>
        <fullName evidence="1">Uncharacterized protein</fullName>
    </submittedName>
</protein>
<dbReference type="AlphaFoldDB" id="A0A9P7YML8"/>
<sequence length="586" mass="65117">MASKSFISQPIYNQDWVVAVTQGSINSTMLAYLDTVQQTEMTAIVAYSLETGLPALYTLAEFQARSATTQDIDPFQTGISPGATPFESDILSDLYHAGFISGLRAKMGIPQPPEDMDEDQFEAFFANIPDIINLAGDAKRVTFNMLTSSFKIVALQESVVNGVRDNRWFEVEQQPEEVWQFQSHVDISKTTVPQEEYQNLSLDINNRIREVQQSQRPFSVQKLLLDLTTVSFMDQPTIQGVEPGTKPYLLLNDHFTNTYFGLMKETGGPLLNVAIVEGPAEISTMPLTNMNIGVNPLLGDDGQIIEQPTKQQRDLSTLNYLCATGNHPLNLPVTFNWNWITQAEAGLYHGVLSINRNTFAEYLQAKLTPYVKTNCLKPSADIQREHLQQITLVHGLQRNQKPDSITLTTSGTEAVLKYAYHGEDSDVDKNFEFGLKSDYSLELRFAGKQIQVRQNFKVNMRLQIRFGAEESGNIVDKTITDTYTLGVDGTNGRLTARQGEPVIENHAEDLEFNGWANFFGAGGDANGVVDDIKTWATTVTATAIRDDPGNLGHTIQGYLFPGGKTFVFADVGFSPKQDLVAFLTYV</sequence>
<proteinExistence type="predicted"/>
<evidence type="ECO:0000313" key="1">
    <source>
        <dbReference type="EMBL" id="KAG9236246.1"/>
    </source>
</evidence>
<gene>
    <name evidence="1" type="ORF">BJ875DRAFT_235529</name>
</gene>